<dbReference type="InterPro" id="IPR009078">
    <property type="entry name" value="Ferritin-like_SF"/>
</dbReference>
<keyword evidence="2" id="KW-1185">Reference proteome</keyword>
<dbReference type="Proteomes" id="UP000481033">
    <property type="component" value="Unassembled WGS sequence"/>
</dbReference>
<reference evidence="1 2" key="1">
    <citation type="journal article" date="2020" name="Microb. Ecol.">
        <title>Ecogenomics of the Marine Benthic Filamentous Cyanobacterium Adonisia.</title>
        <authorList>
            <person name="Walter J.M."/>
            <person name="Coutinho F.H."/>
            <person name="Leomil L."/>
            <person name="Hargreaves P.I."/>
            <person name="Campeao M.E."/>
            <person name="Vieira V.V."/>
            <person name="Silva B.S."/>
            <person name="Fistarol G.O."/>
            <person name="Salomon P.S."/>
            <person name="Sawabe T."/>
            <person name="Mino S."/>
            <person name="Hosokawa M."/>
            <person name="Miyashita H."/>
            <person name="Maruyama F."/>
            <person name="van Verk M.C."/>
            <person name="Dutilh B.E."/>
            <person name="Thompson C.C."/>
            <person name="Thompson F.L."/>
        </authorList>
    </citation>
    <scope>NUCLEOTIDE SEQUENCE [LARGE SCALE GENOMIC DNA]</scope>
    <source>
        <strain evidence="1 2">CCMR0081</strain>
    </source>
</reference>
<dbReference type="EMBL" id="QXHD01000004">
    <property type="protein sequence ID" value="NEZ55317.1"/>
    <property type="molecule type" value="Genomic_DNA"/>
</dbReference>
<dbReference type="CDD" id="cd00657">
    <property type="entry name" value="Ferritin_like"/>
    <property type="match status" value="1"/>
</dbReference>
<sequence length="307" mass="33956">MTIPNLRKVSGFDLPTLTANNKINRILTAALGEREIINGSNASSIYWQPNFFNLDRVSIFQESADLEQHHILQQLNRGLLQESLFIEQAGVGYMAKMVLLADSAQERMLYSLFAADETMHLAQLQPYAASAIVPTELNDPFLQLLSGIVESSDKTVLLFVLQVVLEGWGLTHYRSLARACTDSSLRALFQSFLQAEARHHGTGVTLLNQTEISGNSKAAIVDCLATFLQMVRIGPQRVVAAIATTKGHLSRPQRIQILQQLDTVNHSHQRLQLLKHLMASTSHGIVSQLADQDLFTPLNAEEAANYG</sequence>
<name>A0A6M0RGB7_9CYAN</name>
<gene>
    <name evidence="1" type="ORF">DXZ20_06425</name>
</gene>
<organism evidence="1 2">
    <name type="scientific">Adonisia turfae CCMR0081</name>
    <dbReference type="NCBI Taxonomy" id="2292702"/>
    <lineage>
        <taxon>Bacteria</taxon>
        <taxon>Bacillati</taxon>
        <taxon>Cyanobacteriota</taxon>
        <taxon>Adonisia</taxon>
        <taxon>Adonisia turfae</taxon>
    </lineage>
</organism>
<evidence type="ECO:0000313" key="2">
    <source>
        <dbReference type="Proteomes" id="UP000481033"/>
    </source>
</evidence>
<accession>A0A6M0RGB7</accession>
<dbReference type="AlphaFoldDB" id="A0A6M0RGB7"/>
<evidence type="ECO:0000313" key="1">
    <source>
        <dbReference type="EMBL" id="NEZ55317.1"/>
    </source>
</evidence>
<proteinExistence type="predicted"/>
<dbReference type="SUPFAM" id="SSF47240">
    <property type="entry name" value="Ferritin-like"/>
    <property type="match status" value="1"/>
</dbReference>
<comment type="caution">
    <text evidence="1">The sequence shown here is derived from an EMBL/GenBank/DDBJ whole genome shotgun (WGS) entry which is preliminary data.</text>
</comment>
<protein>
    <submittedName>
        <fullName evidence="1">Ferritin-like domain-containing protein</fullName>
    </submittedName>
</protein>
<dbReference type="RefSeq" id="WP_163697133.1">
    <property type="nucleotide sequence ID" value="NZ_QXHD01000004.1"/>
</dbReference>